<dbReference type="InterPro" id="IPR015421">
    <property type="entry name" value="PyrdxlP-dep_Trfase_major"/>
</dbReference>
<dbReference type="GO" id="GO:0031071">
    <property type="term" value="F:cysteine desulfurase activity"/>
    <property type="evidence" value="ECO:0007669"/>
    <property type="project" value="UniProtKB-EC"/>
</dbReference>
<keyword evidence="5" id="KW-0663">Pyridoxal phosphate</keyword>
<proteinExistence type="inferred from homology"/>
<dbReference type="Gene3D" id="1.10.260.50">
    <property type="match status" value="1"/>
</dbReference>
<name>A0A9D1VCU5_9BACT</name>
<dbReference type="Proteomes" id="UP000823964">
    <property type="component" value="Unassembled WGS sequence"/>
</dbReference>
<keyword evidence="7" id="KW-0411">Iron-sulfur</keyword>
<reference evidence="10" key="1">
    <citation type="journal article" date="2021" name="PeerJ">
        <title>Extensive microbial diversity within the chicken gut microbiome revealed by metagenomics and culture.</title>
        <authorList>
            <person name="Gilroy R."/>
            <person name="Ravi A."/>
            <person name="Getino M."/>
            <person name="Pursley I."/>
            <person name="Horton D.L."/>
            <person name="Alikhan N.F."/>
            <person name="Baker D."/>
            <person name="Gharbi K."/>
            <person name="Hall N."/>
            <person name="Watson M."/>
            <person name="Adriaenssens E.M."/>
            <person name="Foster-Nyarko E."/>
            <person name="Jarju S."/>
            <person name="Secka A."/>
            <person name="Antonio M."/>
            <person name="Oren A."/>
            <person name="Chaudhuri R.R."/>
            <person name="La Ragione R."/>
            <person name="Hildebrand F."/>
            <person name="Pallen M.J."/>
        </authorList>
    </citation>
    <scope>NUCLEOTIDE SEQUENCE</scope>
    <source>
        <strain evidence="10">14975</strain>
    </source>
</reference>
<keyword evidence="4" id="KW-0479">Metal-binding</keyword>
<evidence type="ECO:0000313" key="10">
    <source>
        <dbReference type="EMBL" id="HIX20713.1"/>
    </source>
</evidence>
<dbReference type="InterPro" id="IPR015422">
    <property type="entry name" value="PyrdxlP-dep_Trfase_small"/>
</dbReference>
<comment type="catalytic activity">
    <reaction evidence="8">
        <text>(sulfur carrier)-H + L-cysteine = (sulfur carrier)-SH + L-alanine</text>
        <dbReference type="Rhea" id="RHEA:43892"/>
        <dbReference type="Rhea" id="RHEA-COMP:14737"/>
        <dbReference type="Rhea" id="RHEA-COMP:14739"/>
        <dbReference type="ChEBI" id="CHEBI:29917"/>
        <dbReference type="ChEBI" id="CHEBI:35235"/>
        <dbReference type="ChEBI" id="CHEBI:57972"/>
        <dbReference type="ChEBI" id="CHEBI:64428"/>
        <dbReference type="EC" id="2.8.1.7"/>
    </reaction>
</comment>
<evidence type="ECO:0000259" key="9">
    <source>
        <dbReference type="Pfam" id="PF00266"/>
    </source>
</evidence>
<organism evidence="10 11">
    <name type="scientific">Candidatus Akkermansia intestinigallinarum</name>
    <dbReference type="NCBI Taxonomy" id="2838431"/>
    <lineage>
        <taxon>Bacteria</taxon>
        <taxon>Pseudomonadati</taxon>
        <taxon>Verrucomicrobiota</taxon>
        <taxon>Verrucomicrobiia</taxon>
        <taxon>Verrucomicrobiales</taxon>
        <taxon>Akkermansiaceae</taxon>
        <taxon>Akkermansia</taxon>
    </lineage>
</organism>
<evidence type="ECO:0000256" key="3">
    <source>
        <dbReference type="ARBA" id="ARBA00022679"/>
    </source>
</evidence>
<keyword evidence="3" id="KW-0808">Transferase</keyword>
<evidence type="ECO:0000256" key="8">
    <source>
        <dbReference type="ARBA" id="ARBA00050776"/>
    </source>
</evidence>
<evidence type="ECO:0000256" key="1">
    <source>
        <dbReference type="ARBA" id="ARBA00001933"/>
    </source>
</evidence>
<reference evidence="10" key="2">
    <citation type="submission" date="2021-04" db="EMBL/GenBank/DDBJ databases">
        <authorList>
            <person name="Gilroy R."/>
        </authorList>
    </citation>
    <scope>NUCLEOTIDE SEQUENCE</scope>
    <source>
        <strain evidence="10">14975</strain>
    </source>
</reference>
<protein>
    <submittedName>
        <fullName evidence="10">Cysteine desulfurase</fullName>
    </submittedName>
</protein>
<dbReference type="InterPro" id="IPR000192">
    <property type="entry name" value="Aminotrans_V_dom"/>
</dbReference>
<comment type="cofactor">
    <cofactor evidence="1">
        <name>pyridoxal 5'-phosphate</name>
        <dbReference type="ChEBI" id="CHEBI:597326"/>
    </cofactor>
</comment>
<evidence type="ECO:0000256" key="7">
    <source>
        <dbReference type="ARBA" id="ARBA00023014"/>
    </source>
</evidence>
<dbReference type="EMBL" id="DXFQ01000171">
    <property type="protein sequence ID" value="HIX20713.1"/>
    <property type="molecule type" value="Genomic_DNA"/>
</dbReference>
<accession>A0A9D1VCU5</accession>
<dbReference type="PANTHER" id="PTHR11601:SF34">
    <property type="entry name" value="CYSTEINE DESULFURASE"/>
    <property type="match status" value="1"/>
</dbReference>
<keyword evidence="6" id="KW-0408">Iron</keyword>
<evidence type="ECO:0000256" key="5">
    <source>
        <dbReference type="ARBA" id="ARBA00022898"/>
    </source>
</evidence>
<dbReference type="PANTHER" id="PTHR11601">
    <property type="entry name" value="CYSTEINE DESULFURYLASE FAMILY MEMBER"/>
    <property type="match status" value="1"/>
</dbReference>
<feature type="domain" description="Aminotransferase class V" evidence="9">
    <location>
        <begin position="2"/>
        <end position="345"/>
    </location>
</feature>
<dbReference type="AlphaFoldDB" id="A0A9D1VCU5"/>
<gene>
    <name evidence="10" type="ORF">H9862_08955</name>
</gene>
<dbReference type="Pfam" id="PF00266">
    <property type="entry name" value="Aminotran_5"/>
    <property type="match status" value="1"/>
</dbReference>
<evidence type="ECO:0000256" key="4">
    <source>
        <dbReference type="ARBA" id="ARBA00022723"/>
    </source>
</evidence>
<evidence type="ECO:0000256" key="6">
    <source>
        <dbReference type="ARBA" id="ARBA00023004"/>
    </source>
</evidence>
<sequence>MIYWDNNATTPLAPEVLEAMMPYLRDEFFNPSSASRPARRVRRAVEEAREKVAALVGASPSEIVFTSGGTEATNAALAQFRSVIKLATEHPATLRTGSGAFCPVLSTGQADTEAWCRMLPGCDGASFAWANHETGVVQPVGELAEAARAAGVRLHLDLVQAAGKLPIDLHALRADFASLSAHKLHGPKGIGALYIRSGAEFAPTHTGGAQEDYRRAGTENVPGIIGFGKAAELAMEARDTYAALASLRDRFEQRLREDGLEPVINGAAAPRLPHVSNLRIPGLKAEALSLLLEADGLICSTGSACTSSEPHPSHVLLAMGLTDAQVRESLRFSLSRYTTADEVEAAADVMQAAARKLRSVQSSVTGPVMVYR</sequence>
<evidence type="ECO:0000313" key="11">
    <source>
        <dbReference type="Proteomes" id="UP000823964"/>
    </source>
</evidence>
<dbReference type="GO" id="GO:0051536">
    <property type="term" value="F:iron-sulfur cluster binding"/>
    <property type="evidence" value="ECO:0007669"/>
    <property type="project" value="UniProtKB-KW"/>
</dbReference>
<comment type="similarity">
    <text evidence="2">Belongs to the class-V pyridoxal-phosphate-dependent aminotransferase family. NifS/IscS subfamily.</text>
</comment>
<dbReference type="Gene3D" id="3.90.1150.10">
    <property type="entry name" value="Aspartate Aminotransferase, domain 1"/>
    <property type="match status" value="1"/>
</dbReference>
<evidence type="ECO:0000256" key="2">
    <source>
        <dbReference type="ARBA" id="ARBA00006490"/>
    </source>
</evidence>
<comment type="caution">
    <text evidence="10">The sequence shown here is derived from an EMBL/GenBank/DDBJ whole genome shotgun (WGS) entry which is preliminary data.</text>
</comment>
<dbReference type="GO" id="GO:0046872">
    <property type="term" value="F:metal ion binding"/>
    <property type="evidence" value="ECO:0007669"/>
    <property type="project" value="UniProtKB-KW"/>
</dbReference>
<dbReference type="PIRSF" id="PIRSF005572">
    <property type="entry name" value="NifS"/>
    <property type="match status" value="1"/>
</dbReference>
<dbReference type="InterPro" id="IPR015424">
    <property type="entry name" value="PyrdxlP-dep_Trfase"/>
</dbReference>
<dbReference type="Gene3D" id="3.40.640.10">
    <property type="entry name" value="Type I PLP-dependent aspartate aminotransferase-like (Major domain)"/>
    <property type="match status" value="1"/>
</dbReference>
<dbReference type="SUPFAM" id="SSF53383">
    <property type="entry name" value="PLP-dependent transferases"/>
    <property type="match status" value="1"/>
</dbReference>
<dbReference type="InterPro" id="IPR016454">
    <property type="entry name" value="Cysteine_dSase"/>
</dbReference>